<protein>
    <submittedName>
        <fullName evidence="1">Uncharacterized protein</fullName>
    </submittedName>
</protein>
<evidence type="ECO:0000313" key="1">
    <source>
        <dbReference type="EMBL" id="KAG5656857.1"/>
    </source>
</evidence>
<dbReference type="EMBL" id="JAGPUO010000019">
    <property type="protein sequence ID" value="KAG5656857.1"/>
    <property type="molecule type" value="Genomic_DNA"/>
</dbReference>
<feature type="non-terminal residue" evidence="1">
    <location>
        <position position="1"/>
    </location>
</feature>
<sequence length="2195" mass="234676">MDATTTTETTAVIKTLSTYTATVATTSSVTSVTSAVTGTFETTTLIHSITTTETDTAIVGASSSITSVTSAFADTFETTMTTLVTTTLDSSTLIHSTTATETDFGTTTDTTATTITEAAEPTNYEVSAGEIEDDALKSRSPSHYAKFDVSSTQTGRVRYAFQILRGLDTQRRYCLKVHTAVFSSPAPSFNTLECTTSATQSGPFPIDKFNVNFNNLDVYQPSIFEFTPYVSEGAMSIVIRCDPNYEYSFCIGFDYISVVDIGPDPEFPDSKELVQGATGVITGVAICCFWKPVGWAAFSTCIFSAAAGSAAVGSATGKIHCKWDAKGKEASGKKGKVKELIFAIKGVDKCTNQAREAIAMIFCGQVMQNRLDEYLPENDRRAIPATLGVDVDAVSDSFYRQEVIRNRDPTTGNPASQIEYEELKGISGGVDPFEIPDGTPSTDPRVQALSKSSFAFGVKLHLGLPPTASGDPDTNIPPILELRDSSQAVIFRMYCSELKIVQNVMGTSPSWTVWSQQPGSPCYAETLVDLIIDDLDKELNTPYFSRHPGRQAKMKAHIENMSDTAFSLQQLLFDLDNAALQTAPSFIGVPTTIQSILEEYFVGLYVNSAKVHGQPLIAMTAVPDVTPDHSALQITSFDRAVSPYKDINGAVIRTPTRQQSNMATLDHLCMIGGNSLPDYTPFPWNWVGTQNADSQGGIVAISRQVFWKYLNDSIFAPAVAKFCRPLVLTMRPDLDEWSCDFNLQLEAQSPADICYSEPPSGSNQVMAFSFHGSDKKSALTSQMTKWDLEVADSYSISVSIQDSTTIVVKQGMLAKFTLTSYHSGKERWNATKDFTIYDASMTDTYKLSVGQDGSLQIIVDPSLRQSNVVGTEPVAEPTDVQFTGVPTSEIQDDGNIPWRVNVTKLKALAETLCGQIELVPIQITSMNVPGLKTFVFPGAKVAAYSSAMLSTNYDLICNIDYVDPVSAIPLQCTPSMDVIADISPVPFPTFASVSPAMTLTSSTHMIQNYVHGKVMDLAGKFEAVQTDDGHSILFAMDKANVLNAVVENSGTSKTGWMRLDLSSATIIHQFTDSPGNSVRTFDICQDTISGTIGMTMVVTSQGKDNLFVSLNNPNTGSVWSSGTPPSWTSVGFDIQDDSVDSSTLSIVGTMFQGTENDQFIIVDIDRSSDSAVKDIVRYFVYPHNQDGNRWTYHQALPDLQDNTYQTCVGKPKHGMSTGTYNSGTTGDAAQLEFVPFSNPFGGPPTPSRFTLPGNVIPSAIAVTKNPDQSTDLFVIGGSALHRLPADGQQEGAIARVMITNTFFSGTTKMSAMVHNGATTIWGVNGGGMVFYTTCPNEKLNVPTAWSVPLPLDCDVDLISSYMNQSTGCNTIFTSGGTNLQRLVQATNTVAKVWKSDKIKVDAELTEKSISFNSYTTTIQVVVDEQQLPAIDAPVSIKATSHMTAYINGMYYVLGQNATSIKTDKSGILTIVEPINDGINGTILTISCDDWVTSTEVNPMHDPFQKMATLNTNTAVLAAQYPATVVAGGIVGTPKMNPLVSPTTDPVSLGTTALTMKNLGSAYASINGAAVAAANEATTPANVSMSFISGFIGGMESGFGDLQRCCKTAVKAVGDEGKKVGAVIVNTGEQAGKDIEKGATIVGGTIAKGLQSATGDVVNGVDSIGEHVANAVQHAVSIVKDTVTNTWHMVVKIADQVYHAALTTVDAIVGAVEWVFHAVETAIEDIIQFLEFLFEWDDIKRTKNVICNLTKLWVSGQIENFPTAQVAFDSGISSLESSINQWAGITDWSPGLGDMATQPVSAKASNPATGQTSSSQMLANHFKTHATQITVVGTQQPTVEQAQGLFSDLLAALQREGDVLDAAYQSLSSLASDFHSLSLTDILEKIVAIIGDTLLSSVQTVVDALFTALTSVSNSALSALETTIHIPVISDILDALGIPEISFLDVICWVGAVAYTIVYKAVHDAPPFPDVSEITNIVNANTWDHIKSLLTTLPASTANTLYVSLHGVDSFMTFLSAFITAVDAEQPESNSWGTWASVAGAIGAASSFVADTTLAEDPLQGSILNDISHAITGAKMIINLVLSQSGKQDKLKTNTPPCGGLAMNGRATGAIVHAIMVIPPLVITGIHLSELSHNQAGIQRSAAIVAEVANITDYISKVAYAAAVNDNEPETKEAAIGVMVLDMLAEAGLKATQSMI</sequence>
<dbReference type="Proteomes" id="UP000782241">
    <property type="component" value="Unassembled WGS sequence"/>
</dbReference>
<evidence type="ECO:0000313" key="2">
    <source>
        <dbReference type="Proteomes" id="UP000782241"/>
    </source>
</evidence>
<organism evidence="1 2">
    <name type="scientific">Fusarium avenaceum</name>
    <dbReference type="NCBI Taxonomy" id="40199"/>
    <lineage>
        <taxon>Eukaryota</taxon>
        <taxon>Fungi</taxon>
        <taxon>Dikarya</taxon>
        <taxon>Ascomycota</taxon>
        <taxon>Pezizomycotina</taxon>
        <taxon>Sordariomycetes</taxon>
        <taxon>Hypocreomycetidae</taxon>
        <taxon>Hypocreales</taxon>
        <taxon>Nectriaceae</taxon>
        <taxon>Fusarium</taxon>
        <taxon>Fusarium tricinctum species complex</taxon>
    </lineage>
</organism>
<proteinExistence type="predicted"/>
<comment type="caution">
    <text evidence="1">The sequence shown here is derived from an EMBL/GenBank/DDBJ whole genome shotgun (WGS) entry which is preliminary data.</text>
</comment>
<gene>
    <name evidence="1" type="ORF">KAF25_011026</name>
</gene>
<accession>A0A9P7H1M1</accession>
<keyword evidence="2" id="KW-1185">Reference proteome</keyword>
<reference evidence="1" key="1">
    <citation type="submission" date="2021-04" db="EMBL/GenBank/DDBJ databases">
        <title>Draft genome of Fusarium avenaceum strain F156N33, isolated from an atmospheric sample in Virginia.</title>
        <authorList>
            <person name="Yang S."/>
            <person name="Vinatzer B.A."/>
            <person name="Coleman J."/>
        </authorList>
    </citation>
    <scope>NUCLEOTIDE SEQUENCE</scope>
    <source>
        <strain evidence="1">F156N33</strain>
    </source>
</reference>
<name>A0A9P7H1M1_9HYPO</name>